<evidence type="ECO:0000256" key="1">
    <source>
        <dbReference type="ARBA" id="ARBA00001946"/>
    </source>
</evidence>
<evidence type="ECO:0000256" key="12">
    <source>
        <dbReference type="RuleBase" id="RU003476"/>
    </source>
</evidence>
<keyword evidence="5" id="KW-0479">Metal-binding</keyword>
<dbReference type="InterPro" id="IPR047127">
    <property type="entry name" value="MutT-like"/>
</dbReference>
<evidence type="ECO:0000256" key="11">
    <source>
        <dbReference type="ARBA" id="ARBA00038905"/>
    </source>
</evidence>
<dbReference type="EMBL" id="CP033896">
    <property type="protein sequence ID" value="AZA14644.1"/>
    <property type="molecule type" value="Genomic_DNA"/>
</dbReference>
<keyword evidence="4" id="KW-0235">DNA replication</keyword>
<dbReference type="InterPro" id="IPR015797">
    <property type="entry name" value="NUDIX_hydrolase-like_dom_sf"/>
</dbReference>
<reference evidence="14 15" key="1">
    <citation type="submission" date="2018-11" db="EMBL/GenBank/DDBJ databases">
        <authorList>
            <person name="Kleinhagauer T."/>
            <person name="Glaeser S.P."/>
            <person name="Spergser J."/>
            <person name="Ruckert C."/>
            <person name="Kaempfer P."/>
            <person name="Busse H.-J."/>
        </authorList>
    </citation>
    <scope>NUCLEOTIDE SEQUENCE [LARGE SCALE GENOMIC DNA]</scope>
    <source>
        <strain evidence="14 15">200CH</strain>
    </source>
</reference>
<dbReference type="PROSITE" id="PS00893">
    <property type="entry name" value="NUDIX_BOX"/>
    <property type="match status" value="1"/>
</dbReference>
<evidence type="ECO:0000256" key="6">
    <source>
        <dbReference type="ARBA" id="ARBA00022763"/>
    </source>
</evidence>
<dbReference type="GO" id="GO:0006260">
    <property type="term" value="P:DNA replication"/>
    <property type="evidence" value="ECO:0007669"/>
    <property type="project" value="UniProtKB-KW"/>
</dbReference>
<evidence type="ECO:0000256" key="4">
    <source>
        <dbReference type="ARBA" id="ARBA00022705"/>
    </source>
</evidence>
<dbReference type="InterPro" id="IPR020476">
    <property type="entry name" value="Nudix_hydrolase"/>
</dbReference>
<dbReference type="InterPro" id="IPR000086">
    <property type="entry name" value="NUDIX_hydrolase_dom"/>
</dbReference>
<dbReference type="KEGG" id="ccho:CCHOA_11365"/>
<dbReference type="GO" id="GO:0044715">
    <property type="term" value="F:8-oxo-dGDP phosphatase activity"/>
    <property type="evidence" value="ECO:0007669"/>
    <property type="project" value="TreeGrafter"/>
</dbReference>
<dbReference type="GO" id="GO:0006281">
    <property type="term" value="P:DNA repair"/>
    <property type="evidence" value="ECO:0007669"/>
    <property type="project" value="UniProtKB-KW"/>
</dbReference>
<dbReference type="EC" id="3.6.1.55" evidence="11"/>
<keyword evidence="3" id="KW-0515">Mutator protein</keyword>
<evidence type="ECO:0000256" key="10">
    <source>
        <dbReference type="ARBA" id="ARBA00035861"/>
    </source>
</evidence>
<comment type="cofactor">
    <cofactor evidence="1">
        <name>Mg(2+)</name>
        <dbReference type="ChEBI" id="CHEBI:18420"/>
    </cofactor>
</comment>
<evidence type="ECO:0000313" key="14">
    <source>
        <dbReference type="EMBL" id="AZA14644.1"/>
    </source>
</evidence>
<dbReference type="PRINTS" id="PR00502">
    <property type="entry name" value="NUDIXFAMILY"/>
</dbReference>
<organism evidence="14 15">
    <name type="scientific">Corynebacterium choanae</name>
    <dbReference type="NCBI Taxonomy" id="1862358"/>
    <lineage>
        <taxon>Bacteria</taxon>
        <taxon>Bacillati</taxon>
        <taxon>Actinomycetota</taxon>
        <taxon>Actinomycetes</taxon>
        <taxon>Mycobacteriales</taxon>
        <taxon>Corynebacteriaceae</taxon>
        <taxon>Corynebacterium</taxon>
    </lineage>
</organism>
<dbReference type="Proteomes" id="UP000269019">
    <property type="component" value="Chromosome"/>
</dbReference>
<dbReference type="GO" id="GO:0035539">
    <property type="term" value="F:8-oxo-7,8-dihydrodeoxyguanosine triphosphate pyrophosphatase activity"/>
    <property type="evidence" value="ECO:0007669"/>
    <property type="project" value="UniProtKB-EC"/>
</dbReference>
<evidence type="ECO:0000256" key="5">
    <source>
        <dbReference type="ARBA" id="ARBA00022723"/>
    </source>
</evidence>
<dbReference type="PANTHER" id="PTHR47707:SF1">
    <property type="entry name" value="NUDIX HYDROLASE FAMILY PROTEIN"/>
    <property type="match status" value="1"/>
</dbReference>
<dbReference type="RefSeq" id="WP_164472471.1">
    <property type="nucleotide sequence ID" value="NZ_CP033896.1"/>
</dbReference>
<dbReference type="SUPFAM" id="SSF55811">
    <property type="entry name" value="Nudix"/>
    <property type="match status" value="1"/>
</dbReference>
<evidence type="ECO:0000259" key="13">
    <source>
        <dbReference type="PROSITE" id="PS51462"/>
    </source>
</evidence>
<dbReference type="CDD" id="cd03425">
    <property type="entry name" value="NUDIX_MutT_NudA_like"/>
    <property type="match status" value="1"/>
</dbReference>
<dbReference type="InterPro" id="IPR020084">
    <property type="entry name" value="NUDIX_hydrolase_CS"/>
</dbReference>
<proteinExistence type="inferred from homology"/>
<gene>
    <name evidence="14" type="primary">nudG</name>
    <name evidence="14" type="ORF">CCHOA_11365</name>
</gene>
<dbReference type="GO" id="GO:0008413">
    <property type="term" value="F:8-oxo-7,8-dihydroguanosine triphosphate pyrophosphatase activity"/>
    <property type="evidence" value="ECO:0007669"/>
    <property type="project" value="TreeGrafter"/>
</dbReference>
<dbReference type="Pfam" id="PF00293">
    <property type="entry name" value="NUDIX"/>
    <property type="match status" value="1"/>
</dbReference>
<comment type="similarity">
    <text evidence="2 12">Belongs to the Nudix hydrolase family.</text>
</comment>
<evidence type="ECO:0000256" key="8">
    <source>
        <dbReference type="ARBA" id="ARBA00022842"/>
    </source>
</evidence>
<evidence type="ECO:0000256" key="3">
    <source>
        <dbReference type="ARBA" id="ARBA00022457"/>
    </source>
</evidence>
<evidence type="ECO:0000256" key="2">
    <source>
        <dbReference type="ARBA" id="ARBA00005582"/>
    </source>
</evidence>
<dbReference type="Gene3D" id="3.90.79.10">
    <property type="entry name" value="Nucleoside Triphosphate Pyrophosphohydrolase"/>
    <property type="match status" value="1"/>
</dbReference>
<feature type="domain" description="Nudix hydrolase" evidence="13">
    <location>
        <begin position="11"/>
        <end position="137"/>
    </location>
</feature>
<keyword evidence="15" id="KW-1185">Reference proteome</keyword>
<keyword evidence="6" id="KW-0227">DNA damage</keyword>
<accession>A0A3G6JET1</accession>
<evidence type="ECO:0000256" key="7">
    <source>
        <dbReference type="ARBA" id="ARBA00022801"/>
    </source>
</evidence>
<dbReference type="GO" id="GO:0046872">
    <property type="term" value="F:metal ion binding"/>
    <property type="evidence" value="ECO:0007669"/>
    <property type="project" value="UniProtKB-KW"/>
</dbReference>
<keyword evidence="8" id="KW-0460">Magnesium</keyword>
<comment type="catalytic activity">
    <reaction evidence="10">
        <text>8-oxo-dGTP + H2O = 8-oxo-dGMP + diphosphate + H(+)</text>
        <dbReference type="Rhea" id="RHEA:31575"/>
        <dbReference type="ChEBI" id="CHEBI:15377"/>
        <dbReference type="ChEBI" id="CHEBI:15378"/>
        <dbReference type="ChEBI" id="CHEBI:33019"/>
        <dbReference type="ChEBI" id="CHEBI:63224"/>
        <dbReference type="ChEBI" id="CHEBI:77896"/>
        <dbReference type="EC" id="3.6.1.55"/>
    </reaction>
</comment>
<dbReference type="AlphaFoldDB" id="A0A3G6JET1"/>
<dbReference type="PANTHER" id="PTHR47707">
    <property type="entry name" value="8-OXO-DGTP DIPHOSPHATASE"/>
    <property type="match status" value="1"/>
</dbReference>
<protein>
    <recommendedName>
        <fullName evidence="11">8-oxo-dGTP diphosphatase</fullName>
        <ecNumber evidence="11">3.6.1.55</ecNumber>
    </recommendedName>
</protein>
<name>A0A3G6JET1_9CORY</name>
<keyword evidence="7 12" id="KW-0378">Hydrolase</keyword>
<sequence length="145" mass="15421">MTVSPERAGAAQLIVVGAVIYDAACDAVLCAQRSAKMSNPLLWEFPGGKVEPGETPTAALVRELHEELGIVATLGAAITTTVFTVGQRTAALHTWWATITAGMPQPHEHAQVAWIPRSTLHTLAFSPADIPTVQLVQNAPPEQHQ</sequence>
<evidence type="ECO:0000313" key="15">
    <source>
        <dbReference type="Proteomes" id="UP000269019"/>
    </source>
</evidence>
<evidence type="ECO:0000256" key="9">
    <source>
        <dbReference type="ARBA" id="ARBA00023204"/>
    </source>
</evidence>
<keyword evidence="9" id="KW-0234">DNA repair</keyword>
<dbReference type="GO" id="GO:0044716">
    <property type="term" value="F:8-oxo-GDP phosphatase activity"/>
    <property type="evidence" value="ECO:0007669"/>
    <property type="project" value="TreeGrafter"/>
</dbReference>
<dbReference type="PROSITE" id="PS51462">
    <property type="entry name" value="NUDIX"/>
    <property type="match status" value="1"/>
</dbReference>